<dbReference type="NCBIfam" id="TIGR00768">
    <property type="entry name" value="rimK_fam"/>
    <property type="match status" value="1"/>
</dbReference>
<evidence type="ECO:0000256" key="2">
    <source>
        <dbReference type="ARBA" id="ARBA00022741"/>
    </source>
</evidence>
<keyword evidence="6" id="KW-0687">Ribonucleoprotein</keyword>
<accession>A0A1M7EML8</accession>
<dbReference type="GO" id="GO:0046872">
    <property type="term" value="F:metal ion binding"/>
    <property type="evidence" value="ECO:0007669"/>
    <property type="project" value="UniProtKB-KW"/>
</dbReference>
<dbReference type="PANTHER" id="PTHR21621">
    <property type="entry name" value="RIBOSOMAL PROTEIN S6 MODIFICATION PROTEIN"/>
    <property type="match status" value="1"/>
</dbReference>
<evidence type="ECO:0000259" key="5">
    <source>
        <dbReference type="PROSITE" id="PS50975"/>
    </source>
</evidence>
<organism evidence="6 7">
    <name type="scientific">Anaerosporobacter mobilis DSM 15930</name>
    <dbReference type="NCBI Taxonomy" id="1120996"/>
    <lineage>
        <taxon>Bacteria</taxon>
        <taxon>Bacillati</taxon>
        <taxon>Bacillota</taxon>
        <taxon>Clostridia</taxon>
        <taxon>Lachnospirales</taxon>
        <taxon>Lachnospiraceae</taxon>
        <taxon>Anaerosporobacter</taxon>
    </lineage>
</organism>
<evidence type="ECO:0000313" key="7">
    <source>
        <dbReference type="Proteomes" id="UP000184038"/>
    </source>
</evidence>
<dbReference type="GO" id="GO:0005840">
    <property type="term" value="C:ribosome"/>
    <property type="evidence" value="ECO:0007669"/>
    <property type="project" value="UniProtKB-KW"/>
</dbReference>
<dbReference type="InterPro" id="IPR011761">
    <property type="entry name" value="ATP-grasp"/>
</dbReference>
<dbReference type="PROSITE" id="PS50975">
    <property type="entry name" value="ATP_GRASP"/>
    <property type="match status" value="1"/>
</dbReference>
<keyword evidence="2 4" id="KW-0547">Nucleotide-binding</keyword>
<dbReference type="InterPro" id="IPR013815">
    <property type="entry name" value="ATP_grasp_subdomain_1"/>
</dbReference>
<keyword evidence="3 4" id="KW-0067">ATP-binding</keyword>
<gene>
    <name evidence="6" type="ORF">SAMN02746066_00068</name>
</gene>
<dbReference type="Gene3D" id="3.30.470.20">
    <property type="entry name" value="ATP-grasp fold, B domain"/>
    <property type="match status" value="1"/>
</dbReference>
<dbReference type="RefSeq" id="WP_073281605.1">
    <property type="nucleotide sequence ID" value="NZ_FRCP01000005.1"/>
</dbReference>
<dbReference type="InterPro" id="IPR004666">
    <property type="entry name" value="Rp_bS6_RimK/Lys_biosynth_LsyX"/>
</dbReference>
<evidence type="ECO:0000256" key="1">
    <source>
        <dbReference type="ARBA" id="ARBA00022723"/>
    </source>
</evidence>
<dbReference type="GO" id="GO:0016879">
    <property type="term" value="F:ligase activity, forming carbon-nitrogen bonds"/>
    <property type="evidence" value="ECO:0007669"/>
    <property type="project" value="TreeGrafter"/>
</dbReference>
<dbReference type="Pfam" id="PF08443">
    <property type="entry name" value="RimK"/>
    <property type="match status" value="1"/>
</dbReference>
<dbReference type="PANTHER" id="PTHR21621:SF0">
    <property type="entry name" value="BETA-CITRYLGLUTAMATE SYNTHASE B-RELATED"/>
    <property type="match status" value="1"/>
</dbReference>
<dbReference type="OrthoDB" id="9786585at2"/>
<protein>
    <submittedName>
        <fullName evidence="6">Ribosomal protein S6--L-glutamate ligase</fullName>
    </submittedName>
</protein>
<dbReference type="Gene3D" id="3.30.1490.20">
    <property type="entry name" value="ATP-grasp fold, A domain"/>
    <property type="match status" value="1"/>
</dbReference>
<sequence>MKRAWLVTNEFLNTQKYSELNMWLVKVAEKNNIDLLVKTNAELLVDLGSNHTIQNMIEVEKPEFVLFWDKDIRLASFLESLSMKVFNSSKAIEICDNKAMTHIALKQKNIKMPKTILAPMTYENIGFTNYDFVERMKKQLSYPIVVKECFGSFGQQVYLVHDDVELMRCIEKIGAKPFLFQEYIKSSFARDIRLNVVGDQVVATMYRYSDTGDFRANISNGGKMKPFKPTKQQVQLAVDCVKALGLDFAGVDLLFDVNEEPIVCEVNSNAHFKNIYDCTGVDVAEHILGYICNKLKLVNESV</sequence>
<keyword evidence="1" id="KW-0479">Metal-binding</keyword>
<keyword evidence="6" id="KW-0436">Ligase</keyword>
<keyword evidence="6" id="KW-0689">Ribosomal protein</keyword>
<proteinExistence type="predicted"/>
<dbReference type="Proteomes" id="UP000184038">
    <property type="component" value="Unassembled WGS sequence"/>
</dbReference>
<dbReference type="SUPFAM" id="SSF56059">
    <property type="entry name" value="Glutathione synthetase ATP-binding domain-like"/>
    <property type="match status" value="1"/>
</dbReference>
<dbReference type="EMBL" id="FRCP01000005">
    <property type="protein sequence ID" value="SHL92886.1"/>
    <property type="molecule type" value="Genomic_DNA"/>
</dbReference>
<dbReference type="GO" id="GO:0005737">
    <property type="term" value="C:cytoplasm"/>
    <property type="evidence" value="ECO:0007669"/>
    <property type="project" value="TreeGrafter"/>
</dbReference>
<evidence type="ECO:0000256" key="3">
    <source>
        <dbReference type="ARBA" id="ARBA00022840"/>
    </source>
</evidence>
<keyword evidence="7" id="KW-1185">Reference proteome</keyword>
<reference evidence="6 7" key="1">
    <citation type="submission" date="2016-11" db="EMBL/GenBank/DDBJ databases">
        <authorList>
            <person name="Jaros S."/>
            <person name="Januszkiewicz K."/>
            <person name="Wedrychowicz H."/>
        </authorList>
    </citation>
    <scope>NUCLEOTIDE SEQUENCE [LARGE SCALE GENOMIC DNA]</scope>
    <source>
        <strain evidence="6 7">DSM 15930</strain>
    </source>
</reference>
<dbReference type="AlphaFoldDB" id="A0A1M7EML8"/>
<dbReference type="STRING" id="1120996.SAMN02746066_00068"/>
<dbReference type="GO" id="GO:0005524">
    <property type="term" value="F:ATP binding"/>
    <property type="evidence" value="ECO:0007669"/>
    <property type="project" value="UniProtKB-UniRule"/>
</dbReference>
<dbReference type="InterPro" id="IPR013651">
    <property type="entry name" value="ATP-grasp_RimK-type"/>
</dbReference>
<evidence type="ECO:0000313" key="6">
    <source>
        <dbReference type="EMBL" id="SHL92886.1"/>
    </source>
</evidence>
<name>A0A1M7EML8_9FIRM</name>
<evidence type="ECO:0000256" key="4">
    <source>
        <dbReference type="PROSITE-ProRule" id="PRU00409"/>
    </source>
</evidence>
<feature type="domain" description="ATP-grasp" evidence="5">
    <location>
        <begin position="102"/>
        <end position="292"/>
    </location>
</feature>
<dbReference type="Gene3D" id="3.40.50.20">
    <property type="match status" value="1"/>
</dbReference>